<dbReference type="GO" id="GO:0004553">
    <property type="term" value="F:hydrolase activity, hydrolyzing O-glycosyl compounds"/>
    <property type="evidence" value="ECO:0007669"/>
    <property type="project" value="InterPro"/>
</dbReference>
<protein>
    <submittedName>
        <fullName evidence="3">Putative Ig domain-containing protein</fullName>
    </submittedName>
</protein>
<dbReference type="InterPro" id="IPR036439">
    <property type="entry name" value="Dockerin_dom_sf"/>
</dbReference>
<organism evidence="3 4">
    <name type="scientific">Eubacterium callanderi</name>
    <dbReference type="NCBI Taxonomy" id="53442"/>
    <lineage>
        <taxon>Bacteria</taxon>
        <taxon>Bacillati</taxon>
        <taxon>Bacillota</taxon>
        <taxon>Clostridia</taxon>
        <taxon>Eubacteriales</taxon>
        <taxon>Eubacteriaceae</taxon>
        <taxon>Eubacterium</taxon>
    </lineage>
</organism>
<name>A0A853JMT6_9FIRM</name>
<evidence type="ECO:0000259" key="2">
    <source>
        <dbReference type="PROSITE" id="PS51766"/>
    </source>
</evidence>
<proteinExistence type="predicted"/>
<comment type="caution">
    <text evidence="3">The sequence shown here is derived from an EMBL/GenBank/DDBJ whole genome shotgun (WGS) entry which is preliminary data.</text>
</comment>
<feature type="domain" description="Dockerin" evidence="2">
    <location>
        <begin position="1333"/>
        <end position="1399"/>
    </location>
</feature>
<evidence type="ECO:0000256" key="1">
    <source>
        <dbReference type="SAM" id="MobiDB-lite"/>
    </source>
</evidence>
<dbReference type="Pfam" id="PF00404">
    <property type="entry name" value="Dockerin_1"/>
    <property type="match status" value="1"/>
</dbReference>
<gene>
    <name evidence="3" type="ORF">H0N91_07685</name>
</gene>
<dbReference type="PROSITE" id="PS51766">
    <property type="entry name" value="DOCKERIN"/>
    <property type="match status" value="1"/>
</dbReference>
<dbReference type="Gene3D" id="1.10.1330.10">
    <property type="entry name" value="Dockerin domain"/>
    <property type="match status" value="1"/>
</dbReference>
<evidence type="ECO:0000313" key="4">
    <source>
        <dbReference type="Proteomes" id="UP000586254"/>
    </source>
</evidence>
<accession>A0A853JMT6</accession>
<dbReference type="InterPro" id="IPR016134">
    <property type="entry name" value="Dockerin_dom"/>
</dbReference>
<dbReference type="Proteomes" id="UP000586254">
    <property type="component" value="Unassembled WGS sequence"/>
</dbReference>
<reference evidence="3 4" key="1">
    <citation type="submission" date="2020-07" db="EMBL/GenBank/DDBJ databases">
        <title>Organ Donor 1.</title>
        <authorList>
            <person name="Marsh A.J."/>
            <person name="Azcarate-Peril M.A."/>
        </authorList>
    </citation>
    <scope>NUCLEOTIDE SEQUENCE [LARGE SCALE GENOMIC DNA]</scope>
    <source>
        <strain evidence="3 4">AMC0717</strain>
    </source>
</reference>
<dbReference type="InterPro" id="IPR041248">
    <property type="entry name" value="YDG"/>
</dbReference>
<dbReference type="GO" id="GO:0000272">
    <property type="term" value="P:polysaccharide catabolic process"/>
    <property type="evidence" value="ECO:0007669"/>
    <property type="project" value="InterPro"/>
</dbReference>
<dbReference type="Gene3D" id="2.60.40.10">
    <property type="entry name" value="Immunoglobulins"/>
    <property type="match status" value="1"/>
</dbReference>
<dbReference type="SUPFAM" id="SSF63446">
    <property type="entry name" value="Type I dockerin domain"/>
    <property type="match status" value="1"/>
</dbReference>
<dbReference type="RefSeq" id="WP_180493240.1">
    <property type="nucleotide sequence ID" value="NZ_JACCKS010000007.1"/>
</dbReference>
<feature type="compositionally biased region" description="Basic and acidic residues" evidence="1">
    <location>
        <begin position="253"/>
        <end position="265"/>
    </location>
</feature>
<dbReference type="InterPro" id="IPR002105">
    <property type="entry name" value="Dockerin_1_rpt"/>
</dbReference>
<feature type="region of interest" description="Disordered" evidence="1">
    <location>
        <begin position="248"/>
        <end position="268"/>
    </location>
</feature>
<dbReference type="InterPro" id="IPR013783">
    <property type="entry name" value="Ig-like_fold"/>
</dbReference>
<dbReference type="EMBL" id="JACCKS010000007">
    <property type="protein sequence ID" value="NZA38025.1"/>
    <property type="molecule type" value="Genomic_DNA"/>
</dbReference>
<dbReference type="CDD" id="cd14253">
    <property type="entry name" value="Dockerin"/>
    <property type="match status" value="1"/>
</dbReference>
<dbReference type="Pfam" id="PF18657">
    <property type="entry name" value="YDG"/>
    <property type="match status" value="1"/>
</dbReference>
<sequence length="1399" mass="145516">MERQISKRNYFLKTLTILFLSIILLLPTLMLEGSVAKAAPVEPTRTADLSAGNVIVGDGEVVRIYQTTESTGNTIDITAETNVTIILDNLNIIQSADIYAASPVRIGDNARVTVLLEGKNKMVQNNPKSSGFYLRNGANATIEDYGNEDGSLELSNSGTDFKNVVLGASAQSHAALTINSGSVKAVTKGYGPAIGATAGNENPGGSTLDLVINGGTVEAITEYWGAAIGTQGDVPENQENTVNVTINGGKVIGDNHSKDTQDSRPGRVRGGATIGTGYGGYSKQNVTLNIPANSTAELDLKSAFGGAAIGGSGSWNSGSTNPGLNENTETHENIVANIAGGKTKISVEGQAPGIGIGAGVSLDQKVEVNISGGSIDITNDSATINSRGPCIGIGIFSKNMVFDCNISGGKINALSKDVGGQYTVNSPAIGIAAKSKSNTTVPLEDSHGNTFNLNVTGGTINAETQSTDTSIPDIGTIANNTFNVKVDGGSLNAVNQRMNVTAKNSEGQSVYPATVNLGGITTGNTDISSASISGKDYGKDLVAQSGKLYLWTNPGENKAVTASVNGDSRAYANPAVNLTYNNGFTFTEPNVTLKKAITPEELGSFSIKNVGDNSVTIQAGGVNSDDLPVLLQAYEHGTTKAVGEAQTYDAAKTDYTFSGLTKGKLYDIQAKINGNETYNTAEKVALVIKPFEYAPSLPNAKLKGAYEASVAAEGGSFTYALAEGAVLPEGLSMNDKGVISGTPTQAGDFSVNVTATAADEGISANNSRTAAVAIKVEPIKAILSVVDQAGQPLSCGCELTSTAAKGGAAVGDTVLFTLTPCPLHDFVKFVLNGDEVQAVPGSNGKFTYSYIVKAGDTEMDMKAFMTESEKRITKIERVSEEKELAIYANDEKNESLAQLKAFVNNSITLKATYNDSTEKTGKASELGLGWATNSTYSPKGGTYEYSVSADNTYVKQTVVVNTVTAELSTLNDVIRSVNEAGYPSIASLGLPETIACTYQAGVPVNSADREVAIDWTTAVPENFGKTATETPFVFEGNAAVPAWATIESTVVSANVSISDQVVLAPVVTIKDKIYDGTKTADFADTPALDPDDLTKGAEVQLSGIPKAEFILANAGKNIPVKISGLSLVGADADKYILDLSQATGNITPAPISLAGITMENKTVTEDGNPQTIEIKGTLPEGVSVSYTYQREGASEAVELPPSVPGTYTVTAAFKTDANHVVAPETMSAKLVIEEKSTDVVVEEITTGLTEEQAAGMNATVLKNGEAVQAGDTVAAGDKLTYQFAPAAVREAYVPYAFTMNGETVEVTKLAEGKGYSAEYTVKEGDTALKADAKCVLLGNFSGDDKINIIDAQKIAQAAAAGEAIEDMQKAAGDVNFDGKINIIDAQKIAQYAADTSSVF</sequence>
<evidence type="ECO:0000313" key="3">
    <source>
        <dbReference type="EMBL" id="NZA38025.1"/>
    </source>
</evidence>